<feature type="transmembrane region" description="Helical" evidence="1">
    <location>
        <begin position="216"/>
        <end position="237"/>
    </location>
</feature>
<organism evidence="2 3">
    <name type="scientific">Kroppenstedtia pulmonis</name>
    <dbReference type="NCBI Taxonomy" id="1380685"/>
    <lineage>
        <taxon>Bacteria</taxon>
        <taxon>Bacillati</taxon>
        <taxon>Bacillota</taxon>
        <taxon>Bacilli</taxon>
        <taxon>Bacillales</taxon>
        <taxon>Thermoactinomycetaceae</taxon>
        <taxon>Kroppenstedtia</taxon>
    </lineage>
</organism>
<evidence type="ECO:0000313" key="2">
    <source>
        <dbReference type="EMBL" id="QKG84436.1"/>
    </source>
</evidence>
<sequence>MTELKYEIRPQKFPSLLDGTFRILRSRFLVFLLMSLVFMGISRFLLDLTTRLTSSTALSMQGNITSDLLEGIMLIISLLVVTLTYYLLSPPFMAAVSGITMNHLKGKATSFRDALKIAGKTAVPVIVTQFLVGLLISLSFILPALIFFIPGLTIGITGDSGWIIVLFFIFIFFCLTALFLFLFISVRFYLVVPVIIQEGIGYVDALKRSWHLTRSFFWRILGLWFMTGLLTYSYQFVINVSSQLSIATDFPIAVNGLVSLVFTPLYVIPESLIPILSTLIYVDSRCRKEGWDLESKMDHWEEARNKASAERWS</sequence>
<protein>
    <recommendedName>
        <fullName evidence="4">Glycerophosphoryl diester phosphodiesterase membrane domain-containing protein</fullName>
    </recommendedName>
</protein>
<dbReference type="KEGG" id="kpul:GXN76_08050"/>
<name>A0A7D4C6H3_9BACL</name>
<dbReference type="Proteomes" id="UP000503088">
    <property type="component" value="Chromosome"/>
</dbReference>
<keyword evidence="1" id="KW-0472">Membrane</keyword>
<feature type="transmembrane region" description="Helical" evidence="1">
    <location>
        <begin position="257"/>
        <end position="282"/>
    </location>
</feature>
<evidence type="ECO:0000313" key="3">
    <source>
        <dbReference type="Proteomes" id="UP000503088"/>
    </source>
</evidence>
<evidence type="ECO:0008006" key="4">
    <source>
        <dbReference type="Google" id="ProtNLM"/>
    </source>
</evidence>
<accession>A0A7D4C6H3</accession>
<keyword evidence="1" id="KW-0812">Transmembrane</keyword>
<feature type="transmembrane region" description="Helical" evidence="1">
    <location>
        <begin position="161"/>
        <end position="184"/>
    </location>
</feature>
<proteinExistence type="predicted"/>
<gene>
    <name evidence="2" type="ORF">GXN76_08050</name>
</gene>
<evidence type="ECO:0000256" key="1">
    <source>
        <dbReference type="SAM" id="Phobius"/>
    </source>
</evidence>
<dbReference type="AlphaFoldDB" id="A0A7D4C6H3"/>
<feature type="transmembrane region" description="Helical" evidence="1">
    <location>
        <begin position="68"/>
        <end position="88"/>
    </location>
</feature>
<dbReference type="EMBL" id="CP048104">
    <property type="protein sequence ID" value="QKG84436.1"/>
    <property type="molecule type" value="Genomic_DNA"/>
</dbReference>
<dbReference type="RefSeq" id="WP_173222121.1">
    <property type="nucleotide sequence ID" value="NZ_CP048104.1"/>
</dbReference>
<reference evidence="2 3" key="1">
    <citation type="submission" date="2020-01" db="EMBL/GenBank/DDBJ databases">
        <authorList>
            <person name="Gulvik C.A."/>
            <person name="Batra D.G."/>
        </authorList>
    </citation>
    <scope>NUCLEOTIDE SEQUENCE [LARGE SCALE GENOMIC DNA]</scope>
    <source>
        <strain evidence="2 3">W9323</strain>
    </source>
</reference>
<keyword evidence="1" id="KW-1133">Transmembrane helix</keyword>
<keyword evidence="3" id="KW-1185">Reference proteome</keyword>
<feature type="transmembrane region" description="Helical" evidence="1">
    <location>
        <begin position="28"/>
        <end position="46"/>
    </location>
</feature>
<feature type="transmembrane region" description="Helical" evidence="1">
    <location>
        <begin position="122"/>
        <end position="149"/>
    </location>
</feature>